<feature type="signal peptide" evidence="2">
    <location>
        <begin position="1"/>
        <end position="19"/>
    </location>
</feature>
<sequence>MLFLAGLLGALAAAPSAHAVHVIFGGIKPVVTTRLDPIVNPGQLSSHLHTVAGGNGFKNTYSYDALTSESTCSTVVLQEDKSNYWTPSVYHQDPKNGSFTLMPASFNVYYLIRGEDTGDKIVPPPKGLVMLAGNPNRRTYNANNKEDQAVSFVCLDYSGAHNGDPEWAERPDFFKHNCPNGMRAQVFFPQCWDGKNLDSPDHKSHMAYPIQNYNGGKCPSTHPVHIISIFYEMFVSVDQFEYHGPGTWTLSNGDTTGLGFHGDFAMGWTDISLLDALINDCPNAAGNVADCPAMAKRMNPDAASACRFKGAVVDEPIGDKFPLAQLPGCNPLWTGTGAKPTCTGAIPTPALVDTQVPLLAGWSKIGCIAEGKNGRALTGAQLVDAQGMTINKCASFCASKGFPYAGVEWSQECYCGNALSNGATQNTVAADQCSNVCPGNQYDTCGGPQRLTLIHNPNPGQTPPQAPSSSVPPKPSTSSVPPKPSSSAPASPSAPAPQPTSSVPPKPSTSSVPPKPSTSSVPPKPSSSSIPPKPSSSSVPPRPSPSSSSPPAHTLIPTPSPSASSTPVATSSAAPLPSPTAPVVNGWIADGCLKDDSSRVLTGLSTASNTMTVGLCQSLCDAKGFQYSGLEYGSECYCGNFLSGGRKDAAAGACDMKCVDGQLCGGNWALNLFRKPNAPATPVVSPTTPSGWTAGECAQDGGHRALTGYSFTSDSLTVATCISTCDKKGFSIAGVEWGRECYCGNSFVNGLGQAIDAAKCNMRTTSGDPAGGSMALSIFRKTGSNTKRAPKAKHFGRNAHAHQI</sequence>
<dbReference type="Proteomes" id="UP000813824">
    <property type="component" value="Unassembled WGS sequence"/>
</dbReference>
<feature type="compositionally biased region" description="Low complexity" evidence="1">
    <location>
        <begin position="476"/>
        <end position="491"/>
    </location>
</feature>
<feature type="compositionally biased region" description="Low complexity" evidence="1">
    <location>
        <begin position="508"/>
        <end position="552"/>
    </location>
</feature>
<feature type="compositionally biased region" description="Pro residues" evidence="1">
    <location>
        <begin position="460"/>
        <end position="475"/>
    </location>
</feature>
<feature type="compositionally biased region" description="Pro residues" evidence="1">
    <location>
        <begin position="492"/>
        <end position="507"/>
    </location>
</feature>
<evidence type="ECO:0000256" key="2">
    <source>
        <dbReference type="SAM" id="SignalP"/>
    </source>
</evidence>
<feature type="domain" description="WSC" evidence="3">
    <location>
        <begin position="691"/>
        <end position="782"/>
    </location>
</feature>
<organism evidence="4 5">
    <name type="scientific">Cristinia sonorae</name>
    <dbReference type="NCBI Taxonomy" id="1940300"/>
    <lineage>
        <taxon>Eukaryota</taxon>
        <taxon>Fungi</taxon>
        <taxon>Dikarya</taxon>
        <taxon>Basidiomycota</taxon>
        <taxon>Agaricomycotina</taxon>
        <taxon>Agaricomycetes</taxon>
        <taxon>Agaricomycetidae</taxon>
        <taxon>Agaricales</taxon>
        <taxon>Pleurotineae</taxon>
        <taxon>Stephanosporaceae</taxon>
        <taxon>Cristinia</taxon>
    </lineage>
</organism>
<accession>A0A8K0UG14</accession>
<dbReference type="PANTHER" id="PTHR43662:SF3">
    <property type="entry name" value="DOMAIN PROTEIN, PUTATIVE (AFU_ORTHOLOGUE AFUA_6G11970)-RELATED"/>
    <property type="match status" value="1"/>
</dbReference>
<dbReference type="Pfam" id="PF01822">
    <property type="entry name" value="WSC"/>
    <property type="match status" value="3"/>
</dbReference>
<reference evidence="4" key="1">
    <citation type="journal article" date="2021" name="New Phytol.">
        <title>Evolutionary innovations through gain and loss of genes in the ectomycorrhizal Boletales.</title>
        <authorList>
            <person name="Wu G."/>
            <person name="Miyauchi S."/>
            <person name="Morin E."/>
            <person name="Kuo A."/>
            <person name="Drula E."/>
            <person name="Varga T."/>
            <person name="Kohler A."/>
            <person name="Feng B."/>
            <person name="Cao Y."/>
            <person name="Lipzen A."/>
            <person name="Daum C."/>
            <person name="Hundley H."/>
            <person name="Pangilinan J."/>
            <person name="Johnson J."/>
            <person name="Barry K."/>
            <person name="LaButti K."/>
            <person name="Ng V."/>
            <person name="Ahrendt S."/>
            <person name="Min B."/>
            <person name="Choi I.G."/>
            <person name="Park H."/>
            <person name="Plett J.M."/>
            <person name="Magnuson J."/>
            <person name="Spatafora J.W."/>
            <person name="Nagy L.G."/>
            <person name="Henrissat B."/>
            <person name="Grigoriev I.V."/>
            <person name="Yang Z.L."/>
            <person name="Xu J."/>
            <person name="Martin F.M."/>
        </authorList>
    </citation>
    <scope>NUCLEOTIDE SEQUENCE</scope>
    <source>
        <strain evidence="4">KKN 215</strain>
    </source>
</reference>
<evidence type="ECO:0000256" key="1">
    <source>
        <dbReference type="SAM" id="MobiDB-lite"/>
    </source>
</evidence>
<evidence type="ECO:0000259" key="3">
    <source>
        <dbReference type="PROSITE" id="PS51212"/>
    </source>
</evidence>
<dbReference type="AlphaFoldDB" id="A0A8K0UG14"/>
<feature type="compositionally biased region" description="Low complexity" evidence="1">
    <location>
        <begin position="561"/>
        <end position="575"/>
    </location>
</feature>
<dbReference type="SMART" id="SM00321">
    <property type="entry name" value="WSC"/>
    <property type="match status" value="3"/>
</dbReference>
<feature type="domain" description="WSC" evidence="3">
    <location>
        <begin position="361"/>
        <end position="457"/>
    </location>
</feature>
<dbReference type="PANTHER" id="PTHR43662">
    <property type="match status" value="1"/>
</dbReference>
<dbReference type="PROSITE" id="PS51212">
    <property type="entry name" value="WSC"/>
    <property type="match status" value="3"/>
</dbReference>
<proteinExistence type="predicted"/>
<protein>
    <submittedName>
        <fullName evidence="4">WSC-domain-containing protein</fullName>
    </submittedName>
</protein>
<evidence type="ECO:0000313" key="4">
    <source>
        <dbReference type="EMBL" id="KAH8082838.1"/>
    </source>
</evidence>
<dbReference type="InterPro" id="IPR018535">
    <property type="entry name" value="DUF1996"/>
</dbReference>
<feature type="chain" id="PRO_5035463031" evidence="2">
    <location>
        <begin position="20"/>
        <end position="804"/>
    </location>
</feature>
<keyword evidence="2" id="KW-0732">Signal</keyword>
<dbReference type="Pfam" id="PF09362">
    <property type="entry name" value="DUF1996"/>
    <property type="match status" value="1"/>
</dbReference>
<evidence type="ECO:0000313" key="5">
    <source>
        <dbReference type="Proteomes" id="UP000813824"/>
    </source>
</evidence>
<dbReference type="EMBL" id="JAEVFJ010000049">
    <property type="protein sequence ID" value="KAH8082838.1"/>
    <property type="molecule type" value="Genomic_DNA"/>
</dbReference>
<dbReference type="InterPro" id="IPR002889">
    <property type="entry name" value="WSC_carb-bd"/>
</dbReference>
<name>A0A8K0UG14_9AGAR</name>
<feature type="domain" description="WSC" evidence="3">
    <location>
        <begin position="586"/>
        <end position="676"/>
    </location>
</feature>
<comment type="caution">
    <text evidence="4">The sequence shown here is derived from an EMBL/GenBank/DDBJ whole genome shotgun (WGS) entry which is preliminary data.</text>
</comment>
<feature type="region of interest" description="Disordered" evidence="1">
    <location>
        <begin position="448"/>
        <end position="578"/>
    </location>
</feature>
<keyword evidence="5" id="KW-1185">Reference proteome</keyword>
<dbReference type="OrthoDB" id="74764at2759"/>
<gene>
    <name evidence="4" type="ORF">BXZ70DRAFT_1012247</name>
</gene>